<protein>
    <recommendedName>
        <fullName evidence="3">Protein kinase domain-containing protein</fullName>
    </recommendedName>
</protein>
<accession>A0A4Z0A1F0</accession>
<dbReference type="STRING" id="135208.A0A4Z0A1F0"/>
<dbReference type="Proteomes" id="UP000298061">
    <property type="component" value="Unassembled WGS sequence"/>
</dbReference>
<dbReference type="AlphaFoldDB" id="A0A4Z0A1F0"/>
<name>A0A4Z0A1F0_9AGAM</name>
<gene>
    <name evidence="1" type="ORF">EWM64_g3725</name>
</gene>
<comment type="caution">
    <text evidence="1">The sequence shown here is derived from an EMBL/GenBank/DDBJ whole genome shotgun (WGS) entry which is preliminary data.</text>
</comment>
<evidence type="ECO:0008006" key="3">
    <source>
        <dbReference type="Google" id="ProtNLM"/>
    </source>
</evidence>
<dbReference type="OrthoDB" id="5987198at2759"/>
<evidence type="ECO:0000313" key="2">
    <source>
        <dbReference type="Proteomes" id="UP000298061"/>
    </source>
</evidence>
<evidence type="ECO:0000313" key="1">
    <source>
        <dbReference type="EMBL" id="TFY80290.1"/>
    </source>
</evidence>
<proteinExistence type="predicted"/>
<organism evidence="1 2">
    <name type="scientific">Hericium alpestre</name>
    <dbReference type="NCBI Taxonomy" id="135208"/>
    <lineage>
        <taxon>Eukaryota</taxon>
        <taxon>Fungi</taxon>
        <taxon>Dikarya</taxon>
        <taxon>Basidiomycota</taxon>
        <taxon>Agaricomycotina</taxon>
        <taxon>Agaricomycetes</taxon>
        <taxon>Russulales</taxon>
        <taxon>Hericiaceae</taxon>
        <taxon>Hericium</taxon>
    </lineage>
</organism>
<reference evidence="1 2" key="1">
    <citation type="submission" date="2019-02" db="EMBL/GenBank/DDBJ databases">
        <title>Genome sequencing of the rare red list fungi Hericium alpestre (H. flagellum).</title>
        <authorList>
            <person name="Buettner E."/>
            <person name="Kellner H."/>
        </authorList>
    </citation>
    <scope>NUCLEOTIDE SEQUENCE [LARGE SCALE GENOMIC DNA]</scope>
    <source>
        <strain evidence="1 2">DSM 108284</strain>
    </source>
</reference>
<sequence>MLRPRFHPGWVPSWTTSDVKKQDAEDSLELSSVMAIDATRISDGKPVFVKFVDTGEVGTSEVDISLFFSEEPRKSDPHNHCVPVLDVLHHPDEHGAYLVIPALRKFDSPPFLTVDEPVDFVDQIFEARDLYIL</sequence>
<dbReference type="EMBL" id="SFCI01000361">
    <property type="protein sequence ID" value="TFY80290.1"/>
    <property type="molecule type" value="Genomic_DNA"/>
</dbReference>
<keyword evidence="2" id="KW-1185">Reference proteome</keyword>